<dbReference type="InterPro" id="IPR001878">
    <property type="entry name" value="Znf_CCHC"/>
</dbReference>
<dbReference type="InterPro" id="IPR050951">
    <property type="entry name" value="Retrovirus_Pol_polyprotein"/>
</dbReference>
<dbReference type="InterPro" id="IPR041577">
    <property type="entry name" value="RT_RNaseH_2"/>
</dbReference>
<evidence type="ECO:0000256" key="21">
    <source>
        <dbReference type="SAM" id="MobiDB-lite"/>
    </source>
</evidence>
<evidence type="ECO:0000256" key="10">
    <source>
        <dbReference type="ARBA" id="ARBA00022759"/>
    </source>
</evidence>
<dbReference type="Gene3D" id="2.40.70.10">
    <property type="entry name" value="Acid Proteases"/>
    <property type="match status" value="1"/>
</dbReference>
<dbReference type="InterPro" id="IPR000477">
    <property type="entry name" value="RT_dom"/>
</dbReference>
<keyword evidence="4" id="KW-0645">Protease</keyword>
<evidence type="ECO:0000256" key="1">
    <source>
        <dbReference type="ARBA" id="ARBA00004123"/>
    </source>
</evidence>
<keyword evidence="20" id="KW-0863">Zinc-finger</keyword>
<dbReference type="Pfam" id="PF00665">
    <property type="entry name" value="rve"/>
    <property type="match status" value="1"/>
</dbReference>
<keyword evidence="27" id="KW-1185">Reference proteome</keyword>
<dbReference type="SUPFAM" id="SSF53098">
    <property type="entry name" value="Ribonuclease H-like"/>
    <property type="match status" value="1"/>
</dbReference>
<dbReference type="InterPro" id="IPR056924">
    <property type="entry name" value="SH3_Tf2-1"/>
</dbReference>
<keyword evidence="11" id="KW-0378">Hydrolase</keyword>
<dbReference type="SUPFAM" id="SSF54160">
    <property type="entry name" value="Chromo domain-like"/>
    <property type="match status" value="1"/>
</dbReference>
<evidence type="ECO:0000256" key="2">
    <source>
        <dbReference type="ARBA" id="ARBA00010879"/>
    </source>
</evidence>
<dbReference type="Pfam" id="PF08284">
    <property type="entry name" value="RVP_2"/>
    <property type="match status" value="1"/>
</dbReference>
<dbReference type="Gene3D" id="3.30.420.10">
    <property type="entry name" value="Ribonuclease H-like superfamily/Ribonuclease H"/>
    <property type="match status" value="1"/>
</dbReference>
<dbReference type="PROSITE" id="PS50878">
    <property type="entry name" value="RT_POL"/>
    <property type="match status" value="1"/>
</dbReference>
<evidence type="ECO:0000256" key="18">
    <source>
        <dbReference type="ARBA" id="ARBA00023268"/>
    </source>
</evidence>
<dbReference type="InterPro" id="IPR041588">
    <property type="entry name" value="Integrase_H2C2"/>
</dbReference>
<dbReference type="InterPro" id="IPR036397">
    <property type="entry name" value="RNaseH_sf"/>
</dbReference>
<keyword evidence="14" id="KW-0695">RNA-directed DNA polymerase</keyword>
<evidence type="ECO:0000256" key="7">
    <source>
        <dbReference type="ARBA" id="ARBA00022722"/>
    </source>
</evidence>
<dbReference type="SUPFAM" id="SSF50630">
    <property type="entry name" value="Acid proteases"/>
    <property type="match status" value="1"/>
</dbReference>
<keyword evidence="13" id="KW-0229">DNA integration</keyword>
<evidence type="ECO:0000259" key="24">
    <source>
        <dbReference type="PROSITE" id="PS50878"/>
    </source>
</evidence>
<comment type="similarity">
    <text evidence="2">Belongs to the beta type-B retroviral polymerase family. HERV class-II K(HML-2) pol subfamily.</text>
</comment>
<keyword evidence="6" id="KW-0548">Nucleotidyltransferase</keyword>
<accession>A0ABQ8L4F0</accession>
<dbReference type="EMBL" id="JACTAM010002285">
    <property type="protein sequence ID" value="KAI2645285.1"/>
    <property type="molecule type" value="Genomic_DNA"/>
</dbReference>
<dbReference type="SMART" id="SM00298">
    <property type="entry name" value="CHROMO"/>
    <property type="match status" value="1"/>
</dbReference>
<protein>
    <recommendedName>
        <fullName evidence="19">Gypsy retrotransposon integrase-like protein 1</fullName>
        <ecNumber evidence="3">3.1.26.4</ecNumber>
    </recommendedName>
</protein>
<dbReference type="CDD" id="cd09274">
    <property type="entry name" value="RNase_HI_RT_Ty3"/>
    <property type="match status" value="1"/>
</dbReference>
<keyword evidence="12" id="KW-0460">Magnesium</keyword>
<dbReference type="InterPro" id="IPR000953">
    <property type="entry name" value="Chromo/chromo_shadow_dom"/>
</dbReference>
<dbReference type="Gene3D" id="3.10.10.10">
    <property type="entry name" value="HIV Type 1 Reverse Transcriptase, subunit A, domain 1"/>
    <property type="match status" value="1"/>
</dbReference>
<dbReference type="EC" id="3.1.26.4" evidence="3"/>
<evidence type="ECO:0000256" key="12">
    <source>
        <dbReference type="ARBA" id="ARBA00022842"/>
    </source>
</evidence>
<dbReference type="InterPro" id="IPR012337">
    <property type="entry name" value="RNaseH-like_sf"/>
</dbReference>
<organism evidence="26 27">
    <name type="scientific">Labeo rohita</name>
    <name type="common">Indian major carp</name>
    <name type="synonym">Cyprinus rohita</name>
    <dbReference type="NCBI Taxonomy" id="84645"/>
    <lineage>
        <taxon>Eukaryota</taxon>
        <taxon>Metazoa</taxon>
        <taxon>Chordata</taxon>
        <taxon>Craniata</taxon>
        <taxon>Vertebrata</taxon>
        <taxon>Euteleostomi</taxon>
        <taxon>Actinopterygii</taxon>
        <taxon>Neopterygii</taxon>
        <taxon>Teleostei</taxon>
        <taxon>Ostariophysi</taxon>
        <taxon>Cypriniformes</taxon>
        <taxon>Cyprinidae</taxon>
        <taxon>Labeoninae</taxon>
        <taxon>Labeonini</taxon>
        <taxon>Labeo</taxon>
    </lineage>
</organism>
<sequence length="1491" mass="168183">MGAKTYSRQHLISRRGPSVQLRPSPLMERVTQNPKMWVIIPKWSLSCSSATIQWCVCRKFCHPSAICVCVSSSSDPSLVNSCIKETIIIPANIHPRSNLQLCPSASVTEARTKTVNSMSNLDPFQELVDSLRKVLLRSPTTTPSAPPSEGPPAQSTSSAIIPSSPMARPAPYAGGAEECNGFLLQCSLVFTMQPSLYPTDQSQIAFITSLLTGPALRWAETIWHQGGPAAHSIRTFTTHFKEVFGRSDGEVSAGEQLYHLKQGVMSTQEYSLRFRTLAAASGWNERSLMTTYRLGLEPKLRLQLAALDDNMGLEKFIQLSLRCSERMKSYQCNQESSNLPLLRPSEPASPSEPEPMILESGKLNPAERQRRLTRGLCLYCGASGHVRLNCPLRPVRIAVSVTALIDSGSAGNFISGTLCRQLHLSTKDTSKIYQIQPITGGTTSSTRIQYKCEPIHLQIGVLHKEEIQLLVLEGANMDIILGRPWLVKHNPILSWGTGEIINPIEKRSVKIPEIYSAFQDVFCPKRASQLPPHRPWDCAIDLLPDAPMPRGKIYPLSLPETQAMEEYIQEALSQGYIRPSTSPAASSFFFVAKKDGGLRPCIDYRILNQGTIKFRYPLPLVPAALEQLRSAKIFTKLDLRSAYNLVRIREGDEWKTAFVTPTGHYEYLVMPYGLVNAPSVFQNFIHEVLREFLHKFVVVYIDDILIYSRSTREHHHHVAEVLQKLRNHHLYLKAEKCSFHLPSVQFLGYIIDQQGVRMDERKVSAVVSWPEPTTIKELQKFLGFSNFYRRFIQGYSHITAPLTSLLRGKPKTLQWTPEAAAAFQSLKTAFTQAPLLTHPNPNLPFVVEVDASTTGVGAILSQHHGKPPLLHPCAYFSRKLNPAERNYDIGNRELLAIKLALEEWRHWLEGAKCPFQVITDHKNLQYLRNAKRLCPRQARWSLFFSRFQFSISYRPGSKNVRADALSRMHDHTEPVETPVNILPENISINPIEWSAPPAVATPDPRPPPGCPPDRQLVPRIQRIDLIHSTHTSLGTGHPGVNNTLTLLSDRFWWPTMARDVKHYVQGCAMSKSPRHLPAGKLHPLPVPNRPWSHLGVDFMTDLPSSDGNTCILVIIDRFSKFCRLIPLKGLPTALVTAELLFNHVFRYYGIPEDIVSDRGPQFISRVWRSFFRLLGVTISLSSGYHPQTNGQTERKIQEVGRFLRTFCHGHQNSWNQFLGWAEYAQNSLRQPTTGLTPFQCVLGFQPPLFPWNGEPSEVPAVDYWFQESERVWDAAHHHLQRAVRRSKLVADTRRSQGPTYAPGQKVWLSTRDIRLRLPSRKLSPRFVGPFTILEQVNPVTFKLQLPPQYKIHPTFHISLLKPFHPPLIPSTEPGHEEEPPPPLLLEDGSIYAVKEILQSRRRGGQLQYLVDWEGYGPEERSWVPRADILDPTLLEDFHTNHPEFPAPRGRGRPPRRRRSRPSGAGPGEGGNVTDWSGSTATHTQRSLSPEY</sequence>
<dbReference type="Pfam" id="PF17921">
    <property type="entry name" value="Integrase_H2C2"/>
    <property type="match status" value="1"/>
</dbReference>
<evidence type="ECO:0000259" key="22">
    <source>
        <dbReference type="PROSITE" id="PS50013"/>
    </source>
</evidence>
<dbReference type="Pfam" id="PF17919">
    <property type="entry name" value="RT_RNaseH_2"/>
    <property type="match status" value="1"/>
</dbReference>
<dbReference type="Gene3D" id="1.10.340.70">
    <property type="match status" value="1"/>
</dbReference>
<dbReference type="PANTHER" id="PTHR37984">
    <property type="entry name" value="PROTEIN CBG26694"/>
    <property type="match status" value="1"/>
</dbReference>
<keyword evidence="17" id="KW-0233">DNA recombination</keyword>
<evidence type="ECO:0000313" key="27">
    <source>
        <dbReference type="Proteomes" id="UP000830375"/>
    </source>
</evidence>
<feature type="region of interest" description="Disordered" evidence="21">
    <location>
        <begin position="335"/>
        <end position="358"/>
    </location>
</feature>
<dbReference type="Pfam" id="PF03732">
    <property type="entry name" value="Retrotrans_gag"/>
    <property type="match status" value="1"/>
</dbReference>
<dbReference type="Pfam" id="PF00078">
    <property type="entry name" value="RVT_1"/>
    <property type="match status" value="1"/>
</dbReference>
<dbReference type="InterPro" id="IPR023780">
    <property type="entry name" value="Chromo_domain"/>
</dbReference>
<evidence type="ECO:0000256" key="16">
    <source>
        <dbReference type="ARBA" id="ARBA00023125"/>
    </source>
</evidence>
<dbReference type="InterPro" id="IPR005162">
    <property type="entry name" value="Retrotrans_gag_dom"/>
</dbReference>
<name>A0ABQ8L4F0_LABRO</name>
<dbReference type="InterPro" id="IPR001584">
    <property type="entry name" value="Integrase_cat-core"/>
</dbReference>
<dbReference type="SUPFAM" id="SSF56672">
    <property type="entry name" value="DNA/RNA polymerases"/>
    <property type="match status" value="1"/>
</dbReference>
<feature type="domain" description="Integrase catalytic" evidence="25">
    <location>
        <begin position="1086"/>
        <end position="1245"/>
    </location>
</feature>
<keyword evidence="8" id="KW-0479">Metal-binding</keyword>
<evidence type="ECO:0000256" key="17">
    <source>
        <dbReference type="ARBA" id="ARBA00023172"/>
    </source>
</evidence>
<feature type="compositionally biased region" description="Low complexity" evidence="21">
    <location>
        <begin position="339"/>
        <end position="355"/>
    </location>
</feature>
<gene>
    <name evidence="26" type="ORF">H4Q32_028263</name>
</gene>
<keyword evidence="7" id="KW-0540">Nuclease</keyword>
<evidence type="ECO:0000256" key="5">
    <source>
        <dbReference type="ARBA" id="ARBA00022679"/>
    </source>
</evidence>
<reference evidence="26 27" key="1">
    <citation type="submission" date="2022-01" db="EMBL/GenBank/DDBJ databases">
        <title>A high-quality chromosome-level genome assembly of rohu carp, Labeo rohita.</title>
        <authorList>
            <person name="Arick M.A. II"/>
            <person name="Hsu C.-Y."/>
            <person name="Magbanua Z."/>
            <person name="Pechanova O."/>
            <person name="Grover C."/>
            <person name="Miller E."/>
            <person name="Thrash A."/>
            <person name="Ezzel L."/>
            <person name="Alam S."/>
            <person name="Benzie J."/>
            <person name="Hamilton M."/>
            <person name="Karsi A."/>
            <person name="Lawrence M.L."/>
            <person name="Peterson D.G."/>
        </authorList>
    </citation>
    <scope>NUCLEOTIDE SEQUENCE [LARGE SCALE GENOMIC DNA]</scope>
    <source>
        <strain evidence="27">BAU-BD-2019</strain>
        <tissue evidence="26">Blood</tissue>
    </source>
</reference>
<dbReference type="InterPro" id="IPR016197">
    <property type="entry name" value="Chromo-like_dom_sf"/>
</dbReference>
<feature type="compositionally biased region" description="Basic residues" evidence="21">
    <location>
        <begin position="1449"/>
        <end position="1460"/>
    </location>
</feature>
<dbReference type="CDD" id="cd00303">
    <property type="entry name" value="retropepsin_like"/>
    <property type="match status" value="1"/>
</dbReference>
<dbReference type="InterPro" id="IPR043502">
    <property type="entry name" value="DNA/RNA_pol_sf"/>
</dbReference>
<dbReference type="PROSITE" id="PS50158">
    <property type="entry name" value="ZF_CCHC"/>
    <property type="match status" value="1"/>
</dbReference>
<keyword evidence="16" id="KW-0238">DNA-binding</keyword>
<comment type="subcellular location">
    <subcellularLocation>
        <location evidence="1">Nucleus</location>
    </subcellularLocation>
</comment>
<dbReference type="InterPro" id="IPR043128">
    <property type="entry name" value="Rev_trsase/Diguanyl_cyclase"/>
</dbReference>
<evidence type="ECO:0000259" key="23">
    <source>
        <dbReference type="PROSITE" id="PS50158"/>
    </source>
</evidence>
<dbReference type="PROSITE" id="PS50994">
    <property type="entry name" value="INTEGRASE"/>
    <property type="match status" value="1"/>
</dbReference>
<feature type="domain" description="CCHC-type" evidence="23">
    <location>
        <begin position="377"/>
        <end position="391"/>
    </location>
</feature>
<feature type="region of interest" description="Disordered" evidence="21">
    <location>
        <begin position="138"/>
        <end position="167"/>
    </location>
</feature>
<evidence type="ECO:0000256" key="3">
    <source>
        <dbReference type="ARBA" id="ARBA00012180"/>
    </source>
</evidence>
<evidence type="ECO:0000256" key="15">
    <source>
        <dbReference type="ARBA" id="ARBA00022932"/>
    </source>
</evidence>
<keyword evidence="9" id="KW-0064">Aspartyl protease</keyword>
<feature type="domain" description="Chromo" evidence="22">
    <location>
        <begin position="1391"/>
        <end position="1449"/>
    </location>
</feature>
<dbReference type="PANTHER" id="PTHR37984:SF5">
    <property type="entry name" value="PROTEIN NYNRIN-LIKE"/>
    <property type="match status" value="1"/>
</dbReference>
<keyword evidence="18" id="KW-0511">Multifunctional enzyme</keyword>
<evidence type="ECO:0000256" key="4">
    <source>
        <dbReference type="ARBA" id="ARBA00022670"/>
    </source>
</evidence>
<evidence type="ECO:0000256" key="11">
    <source>
        <dbReference type="ARBA" id="ARBA00022801"/>
    </source>
</evidence>
<evidence type="ECO:0000259" key="25">
    <source>
        <dbReference type="PROSITE" id="PS50994"/>
    </source>
</evidence>
<dbReference type="Pfam" id="PF00385">
    <property type="entry name" value="Chromo"/>
    <property type="match status" value="1"/>
</dbReference>
<dbReference type="Proteomes" id="UP000830375">
    <property type="component" value="Unassembled WGS sequence"/>
</dbReference>
<keyword evidence="10" id="KW-0255">Endonuclease</keyword>
<dbReference type="Pfam" id="PF24626">
    <property type="entry name" value="SH3_Tf2-1"/>
    <property type="match status" value="1"/>
</dbReference>
<comment type="caution">
    <text evidence="26">The sequence shown here is derived from an EMBL/GenBank/DDBJ whole genome shotgun (WGS) entry which is preliminary data.</text>
</comment>
<evidence type="ECO:0000256" key="9">
    <source>
        <dbReference type="ARBA" id="ARBA00022750"/>
    </source>
</evidence>
<feature type="region of interest" description="Disordered" evidence="21">
    <location>
        <begin position="1437"/>
        <end position="1491"/>
    </location>
</feature>
<keyword evidence="15" id="KW-0239">DNA-directed DNA polymerase</keyword>
<dbReference type="Gene3D" id="3.30.70.270">
    <property type="match status" value="2"/>
</dbReference>
<evidence type="ECO:0000313" key="26">
    <source>
        <dbReference type="EMBL" id="KAI2645285.1"/>
    </source>
</evidence>
<evidence type="ECO:0000256" key="8">
    <source>
        <dbReference type="ARBA" id="ARBA00022723"/>
    </source>
</evidence>
<proteinExistence type="inferred from homology"/>
<evidence type="ECO:0000256" key="13">
    <source>
        <dbReference type="ARBA" id="ARBA00022908"/>
    </source>
</evidence>
<keyword evidence="20" id="KW-0862">Zinc</keyword>
<dbReference type="Gene3D" id="3.10.20.370">
    <property type="match status" value="1"/>
</dbReference>
<dbReference type="Gene3D" id="2.40.50.40">
    <property type="match status" value="1"/>
</dbReference>
<evidence type="ECO:0000256" key="20">
    <source>
        <dbReference type="PROSITE-ProRule" id="PRU00047"/>
    </source>
</evidence>
<dbReference type="CDD" id="cd01647">
    <property type="entry name" value="RT_LTR"/>
    <property type="match status" value="1"/>
</dbReference>
<dbReference type="InterPro" id="IPR021109">
    <property type="entry name" value="Peptidase_aspartic_dom_sf"/>
</dbReference>
<keyword evidence="5" id="KW-0808">Transferase</keyword>
<feature type="domain" description="Reverse transcriptase" evidence="24">
    <location>
        <begin position="572"/>
        <end position="751"/>
    </location>
</feature>
<dbReference type="PROSITE" id="PS50013">
    <property type="entry name" value="CHROMO_2"/>
    <property type="match status" value="1"/>
</dbReference>
<feature type="compositionally biased region" description="Polar residues" evidence="21">
    <location>
        <begin position="1473"/>
        <end position="1491"/>
    </location>
</feature>
<evidence type="ECO:0000256" key="14">
    <source>
        <dbReference type="ARBA" id="ARBA00022918"/>
    </source>
</evidence>
<evidence type="ECO:0000256" key="6">
    <source>
        <dbReference type="ARBA" id="ARBA00022695"/>
    </source>
</evidence>
<evidence type="ECO:0000256" key="19">
    <source>
        <dbReference type="ARBA" id="ARBA00039658"/>
    </source>
</evidence>